<evidence type="ECO:0000313" key="1">
    <source>
        <dbReference type="EMBL" id="MEV0972393.1"/>
    </source>
</evidence>
<evidence type="ECO:0000313" key="2">
    <source>
        <dbReference type="Proteomes" id="UP001551675"/>
    </source>
</evidence>
<dbReference type="InterPro" id="IPR037883">
    <property type="entry name" value="Knr4/Smi1-like_sf"/>
</dbReference>
<comment type="caution">
    <text evidence="1">The sequence shown here is derived from an EMBL/GenBank/DDBJ whole genome shotgun (WGS) entry which is preliminary data.</text>
</comment>
<gene>
    <name evidence="1" type="ORF">AB0I59_27645</name>
</gene>
<organism evidence="1 2">
    <name type="scientific">Microtetraspora glauca</name>
    <dbReference type="NCBI Taxonomy" id="1996"/>
    <lineage>
        <taxon>Bacteria</taxon>
        <taxon>Bacillati</taxon>
        <taxon>Actinomycetota</taxon>
        <taxon>Actinomycetes</taxon>
        <taxon>Streptosporangiales</taxon>
        <taxon>Streptosporangiaceae</taxon>
        <taxon>Microtetraspora</taxon>
    </lineage>
</organism>
<dbReference type="RefSeq" id="WP_358137478.1">
    <property type="nucleotide sequence ID" value="NZ_JBFALK010000016.1"/>
</dbReference>
<evidence type="ECO:0008006" key="3">
    <source>
        <dbReference type="Google" id="ProtNLM"/>
    </source>
</evidence>
<proteinExistence type="predicted"/>
<dbReference type="SUPFAM" id="SSF160631">
    <property type="entry name" value="SMI1/KNR4-like"/>
    <property type="match status" value="1"/>
</dbReference>
<accession>A0ABV3GL80</accession>
<keyword evidence="2" id="KW-1185">Reference proteome</keyword>
<dbReference type="EMBL" id="JBFALK010000016">
    <property type="protein sequence ID" value="MEV0972393.1"/>
    <property type="molecule type" value="Genomic_DNA"/>
</dbReference>
<dbReference type="Proteomes" id="UP001551675">
    <property type="component" value="Unassembled WGS sequence"/>
</dbReference>
<protein>
    <recommendedName>
        <fullName evidence="3">SMI1/KNR4 family protein</fullName>
    </recommendedName>
</protein>
<name>A0ABV3GL80_MICGL</name>
<reference evidence="1 2" key="1">
    <citation type="submission" date="2024-06" db="EMBL/GenBank/DDBJ databases">
        <title>The Natural Products Discovery Center: Release of the First 8490 Sequenced Strains for Exploring Actinobacteria Biosynthetic Diversity.</title>
        <authorList>
            <person name="Kalkreuter E."/>
            <person name="Kautsar S.A."/>
            <person name="Yang D."/>
            <person name="Bader C.D."/>
            <person name="Teijaro C.N."/>
            <person name="Fluegel L."/>
            <person name="Davis C.M."/>
            <person name="Simpson J.R."/>
            <person name="Lauterbach L."/>
            <person name="Steele A.D."/>
            <person name="Gui C."/>
            <person name="Meng S."/>
            <person name="Li G."/>
            <person name="Viehrig K."/>
            <person name="Ye F."/>
            <person name="Su P."/>
            <person name="Kiefer A.F."/>
            <person name="Nichols A."/>
            <person name="Cepeda A.J."/>
            <person name="Yan W."/>
            <person name="Fan B."/>
            <person name="Jiang Y."/>
            <person name="Adhikari A."/>
            <person name="Zheng C.-J."/>
            <person name="Schuster L."/>
            <person name="Cowan T.M."/>
            <person name="Smanski M.J."/>
            <person name="Chevrette M.G."/>
            <person name="De Carvalho L.P.S."/>
            <person name="Shen B."/>
        </authorList>
    </citation>
    <scope>NUCLEOTIDE SEQUENCE [LARGE SCALE GENOMIC DNA]</scope>
    <source>
        <strain evidence="1 2">NPDC050100</strain>
    </source>
</reference>
<sequence>MRMFSDALDDDLLIGKLRMRAYDPARRFDEATVPSEWVEDRFGKERIELAWRSSYPIDSEGTIYFPAGSEEAVEYYQDAPRGPMFPPASPAEVEYVEARIGHQLPGILRRLYTEVADGGFGPDARGLGCLRYGNRDPRGVVWPSVVQLHRRDRRNGLPASWFELSPGGCTMYWYASLTEPDNPVLLYDADGWDPDQGQRPEDGITHITPSLREWLWTWAAGGDVWAPALLR</sequence>